<sequence>MTPIRGLMNETASYAKPTHELPGGMSSLSPIIPTSGRCKWQACCPSNTSPLNRSAVLDLEPSASRRYQSNGALNMDSWHTGQSHRTVEFGILFHGFGPDCYNNAEQPFHSVLRRDDDLILGRDLAVHHAAHQASGPLSLIPDFNFQQQLTPDPSVPVFACKRTLLGFYYCSAKILPTRPCLRRLGQGIKENMSETFIRHTATACMDAAKATADMLP</sequence>
<gene>
    <name evidence="1" type="ORF">K469DRAFT_684569</name>
</gene>
<proteinExistence type="predicted"/>
<reference evidence="1" key="1">
    <citation type="journal article" date="2020" name="Stud. Mycol.">
        <title>101 Dothideomycetes genomes: a test case for predicting lifestyles and emergence of pathogens.</title>
        <authorList>
            <person name="Haridas S."/>
            <person name="Albert R."/>
            <person name="Binder M."/>
            <person name="Bloem J."/>
            <person name="Labutti K."/>
            <person name="Salamov A."/>
            <person name="Andreopoulos B."/>
            <person name="Baker S."/>
            <person name="Barry K."/>
            <person name="Bills G."/>
            <person name="Bluhm B."/>
            <person name="Cannon C."/>
            <person name="Castanera R."/>
            <person name="Culley D."/>
            <person name="Daum C."/>
            <person name="Ezra D."/>
            <person name="Gonzalez J."/>
            <person name="Henrissat B."/>
            <person name="Kuo A."/>
            <person name="Liang C."/>
            <person name="Lipzen A."/>
            <person name="Lutzoni F."/>
            <person name="Magnuson J."/>
            <person name="Mondo S."/>
            <person name="Nolan M."/>
            <person name="Ohm R."/>
            <person name="Pangilinan J."/>
            <person name="Park H.-J."/>
            <person name="Ramirez L."/>
            <person name="Alfaro M."/>
            <person name="Sun H."/>
            <person name="Tritt A."/>
            <person name="Yoshinaga Y."/>
            <person name="Zwiers L.-H."/>
            <person name="Turgeon B."/>
            <person name="Goodwin S."/>
            <person name="Spatafora J."/>
            <person name="Crous P."/>
            <person name="Grigoriev I."/>
        </authorList>
    </citation>
    <scope>NUCLEOTIDE SEQUENCE</scope>
    <source>
        <strain evidence="1">CBS 207.26</strain>
    </source>
</reference>
<organism evidence="1 2">
    <name type="scientific">Zopfia rhizophila CBS 207.26</name>
    <dbReference type="NCBI Taxonomy" id="1314779"/>
    <lineage>
        <taxon>Eukaryota</taxon>
        <taxon>Fungi</taxon>
        <taxon>Dikarya</taxon>
        <taxon>Ascomycota</taxon>
        <taxon>Pezizomycotina</taxon>
        <taxon>Dothideomycetes</taxon>
        <taxon>Dothideomycetes incertae sedis</taxon>
        <taxon>Zopfiaceae</taxon>
        <taxon>Zopfia</taxon>
    </lineage>
</organism>
<accession>A0A6A6E9H3</accession>
<evidence type="ECO:0000313" key="1">
    <source>
        <dbReference type="EMBL" id="KAF2188531.1"/>
    </source>
</evidence>
<name>A0A6A6E9H3_9PEZI</name>
<evidence type="ECO:0000313" key="2">
    <source>
        <dbReference type="Proteomes" id="UP000800200"/>
    </source>
</evidence>
<dbReference type="EMBL" id="ML994623">
    <property type="protein sequence ID" value="KAF2188531.1"/>
    <property type="molecule type" value="Genomic_DNA"/>
</dbReference>
<protein>
    <submittedName>
        <fullName evidence="1">Uncharacterized protein</fullName>
    </submittedName>
</protein>
<dbReference type="AlphaFoldDB" id="A0A6A6E9H3"/>
<dbReference type="Proteomes" id="UP000800200">
    <property type="component" value="Unassembled WGS sequence"/>
</dbReference>
<keyword evidence="2" id="KW-1185">Reference proteome</keyword>